<comment type="caution">
    <text evidence="1">The sequence shown here is derived from an EMBL/GenBank/DDBJ whole genome shotgun (WGS) entry which is preliminary data.</text>
</comment>
<dbReference type="RefSeq" id="WP_251513486.1">
    <property type="nucleotide sequence ID" value="NZ_JAMBON010000011.1"/>
</dbReference>
<accession>A0ABW4HNX8</accession>
<evidence type="ECO:0000313" key="1">
    <source>
        <dbReference type="EMBL" id="MFD1607196.1"/>
    </source>
</evidence>
<evidence type="ECO:0000313" key="2">
    <source>
        <dbReference type="Proteomes" id="UP001597221"/>
    </source>
</evidence>
<protein>
    <recommendedName>
        <fullName evidence="3">YqzE family protein</fullName>
    </recommendedName>
</protein>
<organism evidence="1 2">
    <name type="scientific">Oceanobacillus luteolus</name>
    <dbReference type="NCBI Taxonomy" id="1274358"/>
    <lineage>
        <taxon>Bacteria</taxon>
        <taxon>Bacillati</taxon>
        <taxon>Bacillota</taxon>
        <taxon>Bacilli</taxon>
        <taxon>Bacillales</taxon>
        <taxon>Bacillaceae</taxon>
        <taxon>Oceanobacillus</taxon>
    </lineage>
</organism>
<evidence type="ECO:0008006" key="3">
    <source>
        <dbReference type="Google" id="ProtNLM"/>
    </source>
</evidence>
<dbReference type="Proteomes" id="UP001597221">
    <property type="component" value="Unassembled WGS sequence"/>
</dbReference>
<keyword evidence="2" id="KW-1185">Reference proteome</keyword>
<name>A0ABW4HNX8_9BACI</name>
<proteinExistence type="predicted"/>
<sequence length="47" mass="5910">MGARKQKRKRKIEDRIERFDWILTIGEIILYLPRIFGRSIRKLFDWF</sequence>
<dbReference type="EMBL" id="JBHUDE010000028">
    <property type="protein sequence ID" value="MFD1607196.1"/>
    <property type="molecule type" value="Genomic_DNA"/>
</dbReference>
<gene>
    <name evidence="1" type="ORF">ACFSBH_05975</name>
</gene>
<reference evidence="2" key="1">
    <citation type="journal article" date="2019" name="Int. J. Syst. Evol. Microbiol.">
        <title>The Global Catalogue of Microorganisms (GCM) 10K type strain sequencing project: providing services to taxonomists for standard genome sequencing and annotation.</title>
        <authorList>
            <consortium name="The Broad Institute Genomics Platform"/>
            <consortium name="The Broad Institute Genome Sequencing Center for Infectious Disease"/>
            <person name="Wu L."/>
            <person name="Ma J."/>
        </authorList>
    </citation>
    <scope>NUCLEOTIDE SEQUENCE [LARGE SCALE GENOMIC DNA]</scope>
    <source>
        <strain evidence="2">CGMCC 1.12376</strain>
    </source>
</reference>